<dbReference type="RefSeq" id="WP_009201214.1">
    <property type="nucleotide sequence ID" value="NZ_ACJX03000001.1"/>
</dbReference>
<proteinExistence type="predicted"/>
<evidence type="ECO:0000256" key="2">
    <source>
        <dbReference type="SAM" id="MobiDB-lite"/>
    </source>
</evidence>
<dbReference type="EMBL" id="ACJX03000001">
    <property type="protein sequence ID" value="KRT36090.1"/>
    <property type="molecule type" value="Genomic_DNA"/>
</dbReference>
<name>A0A0T5XCM9_9BACT</name>
<feature type="coiled-coil region" evidence="1">
    <location>
        <begin position="4"/>
        <end position="84"/>
    </location>
</feature>
<dbReference type="Proteomes" id="UP000005273">
    <property type="component" value="Unassembled WGS sequence"/>
</dbReference>
<dbReference type="eggNOG" id="ENOG5033NDD">
    <property type="taxonomic scope" value="Bacteria"/>
</dbReference>
<dbReference type="AlphaFoldDB" id="A0A0T5XCM9"/>
<feature type="region of interest" description="Disordered" evidence="2">
    <location>
        <begin position="85"/>
        <end position="104"/>
    </location>
</feature>
<dbReference type="STRING" id="592015.HMPREF1705_03351"/>
<organism evidence="3 4">
    <name type="scientific">Acetomicrobium hydrogeniformans ATCC BAA-1850</name>
    <dbReference type="NCBI Taxonomy" id="592015"/>
    <lineage>
        <taxon>Bacteria</taxon>
        <taxon>Thermotogati</taxon>
        <taxon>Synergistota</taxon>
        <taxon>Synergistia</taxon>
        <taxon>Synergistales</taxon>
        <taxon>Acetomicrobiaceae</taxon>
        <taxon>Acetomicrobium</taxon>
    </lineage>
</organism>
<reference evidence="4" key="1">
    <citation type="submission" date="2012-09" db="EMBL/GenBank/DDBJ databases">
        <authorList>
            <person name="Weinstock G."/>
            <person name="Sodergren E."/>
            <person name="Clifton S."/>
            <person name="Fulton L."/>
            <person name="Fulton B."/>
            <person name="Courtney L."/>
            <person name="Fronick C."/>
            <person name="Harrison M."/>
            <person name="Strong C."/>
            <person name="Farmer C."/>
            <person name="Delehaunty K."/>
            <person name="Markovic C."/>
            <person name="Hall O."/>
            <person name="Minx P."/>
            <person name="Tomlinson C."/>
            <person name="Mitreva M."/>
            <person name="Nelson J."/>
            <person name="Hou S."/>
            <person name="Wollam A."/>
            <person name="Pepin K.H."/>
            <person name="Johnson M."/>
            <person name="Bhonagiri V."/>
            <person name="Nash W.E."/>
            <person name="Suruliraj S."/>
            <person name="Warren W."/>
            <person name="Chinwalla A."/>
            <person name="Mardis E.R."/>
            <person name="Wilson R.K."/>
        </authorList>
    </citation>
    <scope>NUCLEOTIDE SEQUENCE [LARGE SCALE GENOMIC DNA]</scope>
    <source>
        <strain evidence="4">OS1</strain>
    </source>
</reference>
<evidence type="ECO:0000256" key="1">
    <source>
        <dbReference type="SAM" id="Coils"/>
    </source>
</evidence>
<keyword evidence="4" id="KW-1185">Reference proteome</keyword>
<evidence type="ECO:0000313" key="4">
    <source>
        <dbReference type="Proteomes" id="UP000005273"/>
    </source>
</evidence>
<evidence type="ECO:0000313" key="3">
    <source>
        <dbReference type="EMBL" id="KRT36090.1"/>
    </source>
</evidence>
<accession>A0A0T5XCM9</accession>
<gene>
    <name evidence="3" type="ORF">HMPREF1705_03351</name>
</gene>
<comment type="caution">
    <text evidence="3">The sequence shown here is derived from an EMBL/GenBank/DDBJ whole genome shotgun (WGS) entry which is preliminary data.</text>
</comment>
<protein>
    <submittedName>
        <fullName evidence="3">Uncharacterized protein</fullName>
    </submittedName>
</protein>
<dbReference type="OrthoDB" id="9914901at2"/>
<sequence length="104" mass="12616">MQALEKIEQMIDTLCEKFSATREENERLSKQVETIKEQLQEKDLEIIRLKKEHQRQIETMERELMRFKKERSEYEEKLSRLHQKLSVSLGMPHENKSNNTEKQV</sequence>
<keyword evidence="1" id="KW-0175">Coiled coil</keyword>